<name>A0A934NGK7_9BACT</name>
<protein>
    <submittedName>
        <fullName evidence="1">VWA domain-containing protein</fullName>
    </submittedName>
</protein>
<dbReference type="Proteomes" id="UP000614410">
    <property type="component" value="Unassembled WGS sequence"/>
</dbReference>
<accession>A0A934NGK7</accession>
<dbReference type="EMBL" id="JAEKNN010000056">
    <property type="protein sequence ID" value="MBJ7610130.1"/>
    <property type="molecule type" value="Genomic_DNA"/>
</dbReference>
<comment type="caution">
    <text evidence="1">The sequence shown here is derived from an EMBL/GenBank/DDBJ whole genome shotgun (WGS) entry which is preliminary data.</text>
</comment>
<feature type="non-terminal residue" evidence="1">
    <location>
        <position position="1"/>
    </location>
</feature>
<reference evidence="1 2" key="1">
    <citation type="submission" date="2020-10" db="EMBL/GenBank/DDBJ databases">
        <title>Ca. Dormibacterota MAGs.</title>
        <authorList>
            <person name="Montgomery K."/>
        </authorList>
    </citation>
    <scope>NUCLEOTIDE SEQUENCE [LARGE SCALE GENOMIC DNA]</scope>
    <source>
        <strain evidence="1">Mitchell_Peninsula_5</strain>
    </source>
</reference>
<dbReference type="SUPFAM" id="SSF53300">
    <property type="entry name" value="vWA-like"/>
    <property type="match status" value="1"/>
</dbReference>
<proteinExistence type="predicted"/>
<organism evidence="1 2">
    <name type="scientific">Candidatus Amunia macphersoniae</name>
    <dbReference type="NCBI Taxonomy" id="3127014"/>
    <lineage>
        <taxon>Bacteria</taxon>
        <taxon>Bacillati</taxon>
        <taxon>Candidatus Dormiibacterota</taxon>
        <taxon>Candidatus Dormibacteria</taxon>
        <taxon>Candidatus Aeolococcales</taxon>
        <taxon>Candidatus Aeolococcaceae</taxon>
        <taxon>Candidatus Amunia</taxon>
    </lineage>
</organism>
<evidence type="ECO:0000313" key="2">
    <source>
        <dbReference type="Proteomes" id="UP000614410"/>
    </source>
</evidence>
<dbReference type="InterPro" id="IPR036465">
    <property type="entry name" value="vWFA_dom_sf"/>
</dbReference>
<gene>
    <name evidence="1" type="ORF">JF887_11970</name>
</gene>
<dbReference type="Gene3D" id="3.40.50.410">
    <property type="entry name" value="von Willebrand factor, type A domain"/>
    <property type="match status" value="1"/>
</dbReference>
<dbReference type="AlphaFoldDB" id="A0A934NGK7"/>
<evidence type="ECO:0000313" key="1">
    <source>
        <dbReference type="EMBL" id="MBJ7610130.1"/>
    </source>
</evidence>
<sequence length="128" mass="14866">SVNEYVYGTNMQHGLMLARRMLARDGASNKQIIIVSDGEPTAHIENGRPVFFYPPLPETFEKTLLEVHRCTRENIVINTFMLESNHQLVQFVDEMTRLNRGRAFFISPDRLGDYVLVDYVRNKRRHAA</sequence>